<feature type="domain" description="Carbohydrate kinase PfkB" evidence="1">
    <location>
        <begin position="83"/>
        <end position="233"/>
    </location>
</feature>
<dbReference type="RefSeq" id="WP_060600383.1">
    <property type="nucleotide sequence ID" value="NZ_BBWQ01000001.1"/>
</dbReference>
<accession>A0A0P0YWN3</accession>
<organism evidence="2">
    <name type="scientific">Aureimonas altamirensis</name>
    <dbReference type="NCBI Taxonomy" id="370622"/>
    <lineage>
        <taxon>Bacteria</taxon>
        <taxon>Pseudomonadati</taxon>
        <taxon>Pseudomonadota</taxon>
        <taxon>Alphaproteobacteria</taxon>
        <taxon>Hyphomicrobiales</taxon>
        <taxon>Aurantimonadaceae</taxon>
        <taxon>Aureimonas</taxon>
    </lineage>
</organism>
<protein>
    <recommendedName>
        <fullName evidence="1">Carbohydrate kinase PfkB domain-containing protein</fullName>
    </recommendedName>
</protein>
<name>A0A0P0YWN3_9HYPH</name>
<sequence>MLIFFGTAADVEALGAGMSGNAVSQQIKAAADGGHRIRLVVLDESRAMPAADGIPGSVELLSANPAEDGDLGLECGAHVVVNVETPFAHLMKVARAARDAGAYVVFNLSCMPAIFAMPELHAVLGRTDILILRQAELQKAVGLLGQDMLGDCETTAEMVGALAYWASFAVVATDGRDGALYAEGEAPAQRFLSPRGEDIDERAVSNSFVGALTAALSARKPMPEAIEAALAKATSPQAQAAS</sequence>
<dbReference type="SUPFAM" id="SSF53613">
    <property type="entry name" value="Ribokinase-like"/>
    <property type="match status" value="1"/>
</dbReference>
<evidence type="ECO:0000313" key="2">
    <source>
        <dbReference type="EMBL" id="BAT25876.1"/>
    </source>
</evidence>
<reference evidence="2" key="1">
    <citation type="journal article" date="2015" name="Proc. Natl. Acad. Sci. U.S.A.">
        <title>Bacterial clade with the ribosomal RNA operon on a small plasmid rather than the chromosome.</title>
        <authorList>
            <person name="Anda M."/>
            <person name="Ohtsubo Y."/>
            <person name="Okubo T."/>
            <person name="Sugawara M."/>
            <person name="Nagata Y."/>
            <person name="Tsuda M."/>
            <person name="Minamisawa K."/>
            <person name="Mitsui H."/>
        </authorList>
    </citation>
    <scope>NUCLEOTIDE SEQUENCE</scope>
    <source>
        <strain evidence="2">DSM 21988</strain>
    </source>
</reference>
<dbReference type="EMBL" id="LC066370">
    <property type="protein sequence ID" value="BAT25876.1"/>
    <property type="molecule type" value="Genomic_DNA"/>
</dbReference>
<dbReference type="GO" id="GO:0003824">
    <property type="term" value="F:catalytic activity"/>
    <property type="evidence" value="ECO:0007669"/>
    <property type="project" value="UniProtKB-ARBA"/>
</dbReference>
<dbReference type="InterPro" id="IPR011611">
    <property type="entry name" value="PfkB_dom"/>
</dbReference>
<evidence type="ECO:0000259" key="1">
    <source>
        <dbReference type="Pfam" id="PF00294"/>
    </source>
</evidence>
<dbReference type="Gene3D" id="3.40.1190.20">
    <property type="match status" value="1"/>
</dbReference>
<dbReference type="InterPro" id="IPR029056">
    <property type="entry name" value="Ribokinase-like"/>
</dbReference>
<dbReference type="AlphaFoldDB" id="A0A0P0YWN3"/>
<proteinExistence type="predicted"/>
<dbReference type="Pfam" id="PF00294">
    <property type="entry name" value="PfkB"/>
    <property type="match status" value="1"/>
</dbReference>